<dbReference type="CDD" id="cd03801">
    <property type="entry name" value="GT4_PimA-like"/>
    <property type="match status" value="1"/>
</dbReference>
<evidence type="ECO:0000313" key="3">
    <source>
        <dbReference type="Proteomes" id="UP000034849"/>
    </source>
</evidence>
<sequence length="360" mass="40959">MNLLLITQKIDKDDPILGFFHRWVEEFAKHCKKITVICLQKGEYNLPDNVKVLSLGKPAQGWPALGWEKYLGKLKALVNFYKYIWQERKNYDSVFVHMNHFYVILGGLLWKLLGKKVGLWYAHGHVPPTLKLVEKLSNIIFTSTVSGFRLPSNKLKVIGQGIDTDFFIPNYNLTKQNNDLILISVGRISVIKNYETIVEALDVLYNKQGITKLKLILVGEASVGAEDYERKIREFIVNKNLSVVVDFVGALPNYQIVEYLQKADLFLNSSLTGSLDKAMVEAMACALPVLTCNESMQEVLGGYQDLLMFPKKDSQKLASLISSFLNKSLEERIELGLALRQLVVEKHNLKDFIVKILSQY</sequence>
<evidence type="ECO:0000313" key="2">
    <source>
        <dbReference type="EMBL" id="KKQ27897.1"/>
    </source>
</evidence>
<dbReference type="PANTHER" id="PTHR12526">
    <property type="entry name" value="GLYCOSYLTRANSFERASE"/>
    <property type="match status" value="1"/>
</dbReference>
<dbReference type="InterPro" id="IPR001296">
    <property type="entry name" value="Glyco_trans_1"/>
</dbReference>
<dbReference type="EMBL" id="LBSX01000004">
    <property type="protein sequence ID" value="KKQ27897.1"/>
    <property type="molecule type" value="Genomic_DNA"/>
</dbReference>
<evidence type="ECO:0000259" key="1">
    <source>
        <dbReference type="Pfam" id="PF00534"/>
    </source>
</evidence>
<dbReference type="Proteomes" id="UP000034849">
    <property type="component" value="Unassembled WGS sequence"/>
</dbReference>
<dbReference type="STRING" id="1619046.US42_C0004G0036"/>
<accession>A0A0G0GD32</accession>
<feature type="domain" description="Glycosyl transferase family 1" evidence="1">
    <location>
        <begin position="174"/>
        <end position="332"/>
    </location>
</feature>
<dbReference type="Pfam" id="PF00534">
    <property type="entry name" value="Glycos_transf_1"/>
    <property type="match status" value="1"/>
</dbReference>
<dbReference type="Gene3D" id="3.40.50.2000">
    <property type="entry name" value="Glycogen Phosphorylase B"/>
    <property type="match status" value="2"/>
</dbReference>
<dbReference type="AlphaFoldDB" id="A0A0G0GD32"/>
<organism evidence="2 3">
    <name type="scientific">Candidatus Magasanikbacteria bacterium GW2011_GWC2_37_14</name>
    <dbReference type="NCBI Taxonomy" id="1619046"/>
    <lineage>
        <taxon>Bacteria</taxon>
        <taxon>Candidatus Magasanikiibacteriota</taxon>
    </lineage>
</organism>
<comment type="caution">
    <text evidence="2">The sequence shown here is derived from an EMBL/GenBank/DDBJ whole genome shotgun (WGS) entry which is preliminary data.</text>
</comment>
<protein>
    <submittedName>
        <fullName evidence="2">Glycosyltransferase</fullName>
    </submittedName>
</protein>
<gene>
    <name evidence="2" type="ORF">US42_C0004G0036</name>
</gene>
<name>A0A0G0GD32_9BACT</name>
<proteinExistence type="predicted"/>
<dbReference type="GO" id="GO:0016757">
    <property type="term" value="F:glycosyltransferase activity"/>
    <property type="evidence" value="ECO:0007669"/>
    <property type="project" value="InterPro"/>
</dbReference>
<keyword evidence="2" id="KW-0808">Transferase</keyword>
<reference evidence="2 3" key="1">
    <citation type="journal article" date="2015" name="Nature">
        <title>rRNA introns, odd ribosomes, and small enigmatic genomes across a large radiation of phyla.</title>
        <authorList>
            <person name="Brown C.T."/>
            <person name="Hug L.A."/>
            <person name="Thomas B.C."/>
            <person name="Sharon I."/>
            <person name="Castelle C.J."/>
            <person name="Singh A."/>
            <person name="Wilkins M.J."/>
            <person name="Williams K.H."/>
            <person name="Banfield J.F."/>
        </authorList>
    </citation>
    <scope>NUCLEOTIDE SEQUENCE [LARGE SCALE GENOMIC DNA]</scope>
</reference>
<dbReference type="SUPFAM" id="SSF53756">
    <property type="entry name" value="UDP-Glycosyltransferase/glycogen phosphorylase"/>
    <property type="match status" value="1"/>
</dbReference>